<evidence type="ECO:0000256" key="6">
    <source>
        <dbReference type="ARBA" id="ARBA00023136"/>
    </source>
</evidence>
<accession>A0ABV8UIX8</accession>
<protein>
    <submittedName>
        <fullName evidence="11">TolC family outer membrane protein</fullName>
    </submittedName>
</protein>
<keyword evidence="6" id="KW-0472">Membrane</keyword>
<evidence type="ECO:0000256" key="3">
    <source>
        <dbReference type="ARBA" id="ARBA00022448"/>
    </source>
</evidence>
<keyword evidence="7" id="KW-0998">Cell outer membrane</keyword>
<dbReference type="Gene3D" id="1.20.1600.10">
    <property type="entry name" value="Outer membrane efflux proteins (OEP)"/>
    <property type="match status" value="1"/>
</dbReference>
<dbReference type="InterPro" id="IPR051906">
    <property type="entry name" value="TolC-like"/>
</dbReference>
<dbReference type="EMBL" id="JBHSCW010000003">
    <property type="protein sequence ID" value="MFC4351009.1"/>
    <property type="molecule type" value="Genomic_DNA"/>
</dbReference>
<dbReference type="NCBIfam" id="TIGR01844">
    <property type="entry name" value="type_I_sec_TolC"/>
    <property type="match status" value="1"/>
</dbReference>
<feature type="region of interest" description="Disordered" evidence="9">
    <location>
        <begin position="436"/>
        <end position="469"/>
    </location>
</feature>
<dbReference type="PANTHER" id="PTHR30026:SF22">
    <property type="entry name" value="OUTER MEMBRANE EFFLUX PROTEIN"/>
    <property type="match status" value="1"/>
</dbReference>
<keyword evidence="5" id="KW-0812">Transmembrane</keyword>
<evidence type="ECO:0000256" key="5">
    <source>
        <dbReference type="ARBA" id="ARBA00022692"/>
    </source>
</evidence>
<keyword evidence="12" id="KW-1185">Reference proteome</keyword>
<feature type="chain" id="PRO_5046516945" evidence="10">
    <location>
        <begin position="24"/>
        <end position="469"/>
    </location>
</feature>
<keyword evidence="3" id="KW-0813">Transport</keyword>
<keyword evidence="10" id="KW-0732">Signal</keyword>
<dbReference type="SUPFAM" id="SSF56954">
    <property type="entry name" value="Outer membrane efflux proteins (OEP)"/>
    <property type="match status" value="1"/>
</dbReference>
<feature type="signal peptide" evidence="10">
    <location>
        <begin position="1"/>
        <end position="23"/>
    </location>
</feature>
<feature type="coiled-coil region" evidence="8">
    <location>
        <begin position="322"/>
        <end position="349"/>
    </location>
</feature>
<dbReference type="Pfam" id="PF02321">
    <property type="entry name" value="OEP"/>
    <property type="match status" value="2"/>
</dbReference>
<evidence type="ECO:0000313" key="11">
    <source>
        <dbReference type="EMBL" id="MFC4351009.1"/>
    </source>
</evidence>
<keyword evidence="4" id="KW-1134">Transmembrane beta strand</keyword>
<proteinExistence type="inferred from homology"/>
<evidence type="ECO:0000256" key="2">
    <source>
        <dbReference type="ARBA" id="ARBA00007613"/>
    </source>
</evidence>
<comment type="subcellular location">
    <subcellularLocation>
        <location evidence="1">Cell outer membrane</location>
    </subcellularLocation>
</comment>
<evidence type="ECO:0000256" key="10">
    <source>
        <dbReference type="SAM" id="SignalP"/>
    </source>
</evidence>
<evidence type="ECO:0000256" key="4">
    <source>
        <dbReference type="ARBA" id="ARBA00022452"/>
    </source>
</evidence>
<reference evidence="12" key="1">
    <citation type="journal article" date="2019" name="Int. J. Syst. Evol. Microbiol.">
        <title>The Global Catalogue of Microorganisms (GCM) 10K type strain sequencing project: providing services to taxonomists for standard genome sequencing and annotation.</title>
        <authorList>
            <consortium name="The Broad Institute Genomics Platform"/>
            <consortium name="The Broad Institute Genome Sequencing Center for Infectious Disease"/>
            <person name="Wu L."/>
            <person name="Ma J."/>
        </authorList>
    </citation>
    <scope>NUCLEOTIDE SEQUENCE [LARGE SCALE GENOMIC DNA]</scope>
    <source>
        <strain evidence="12">CECT 8472</strain>
    </source>
</reference>
<dbReference type="RefSeq" id="WP_382421351.1">
    <property type="nucleotide sequence ID" value="NZ_JBHSCW010000003.1"/>
</dbReference>
<keyword evidence="8" id="KW-0175">Coiled coil</keyword>
<comment type="similarity">
    <text evidence="2">Belongs to the outer membrane factor (OMF) (TC 1.B.17) family.</text>
</comment>
<evidence type="ECO:0000256" key="8">
    <source>
        <dbReference type="SAM" id="Coils"/>
    </source>
</evidence>
<sequence>MSGKSFKPALRAMLFCGAAAVLAAPSGSLAMGLEESVQTALATNPEVGEAIANKEARNFELDRARGNYYPQVTLEGRSGPGYRDTRANDGNKEWRLRSEASVTVQQMLFDGHATDSEVEASAARIDSAALRVMERSEFIGLEVVRIYIDILRQQELVELARQNVDILEGIYADVADRVQSGASSIADQQQADERVQNARSLVVDYERSLEEAQITFERLVGQPPQNLADIQSGPQGMPRSREEAVQAALENNPSIQFARADLDAAYADWEAAKAPFYPEVSLVGTARAGYNLDDTEGKNNDLSLQLVVSYPLFTGGIDTANREIAVREISQAREALLNQQREAKELVRQSWSTVMANQRRIEILRDQVVSSEQVRNSYRDQFSIGQRTLLDLLDSENELFNARVSLATSEYAEIFARYRVLAASGRLLETLGVQPPKQAQQFAREEASVPETPEEETMSRQEPRWLQSD</sequence>
<evidence type="ECO:0000256" key="1">
    <source>
        <dbReference type="ARBA" id="ARBA00004442"/>
    </source>
</evidence>
<evidence type="ECO:0000313" key="12">
    <source>
        <dbReference type="Proteomes" id="UP001595799"/>
    </source>
</evidence>
<dbReference type="PANTHER" id="PTHR30026">
    <property type="entry name" value="OUTER MEMBRANE PROTEIN TOLC"/>
    <property type="match status" value="1"/>
</dbReference>
<comment type="caution">
    <text evidence="11">The sequence shown here is derived from an EMBL/GenBank/DDBJ whole genome shotgun (WGS) entry which is preliminary data.</text>
</comment>
<dbReference type="InterPro" id="IPR010130">
    <property type="entry name" value="T1SS_OMP_TolC"/>
</dbReference>
<gene>
    <name evidence="11" type="ORF">ACFOW6_05580</name>
</gene>
<dbReference type="Proteomes" id="UP001595799">
    <property type="component" value="Unassembled WGS sequence"/>
</dbReference>
<evidence type="ECO:0000256" key="9">
    <source>
        <dbReference type="SAM" id="MobiDB-lite"/>
    </source>
</evidence>
<organism evidence="11 12">
    <name type="scientific">Fodinicurvata halophila</name>
    <dbReference type="NCBI Taxonomy" id="1419723"/>
    <lineage>
        <taxon>Bacteria</taxon>
        <taxon>Pseudomonadati</taxon>
        <taxon>Pseudomonadota</taxon>
        <taxon>Alphaproteobacteria</taxon>
        <taxon>Rhodospirillales</taxon>
        <taxon>Rhodovibrionaceae</taxon>
        <taxon>Fodinicurvata</taxon>
    </lineage>
</organism>
<evidence type="ECO:0000256" key="7">
    <source>
        <dbReference type="ARBA" id="ARBA00023237"/>
    </source>
</evidence>
<dbReference type="InterPro" id="IPR003423">
    <property type="entry name" value="OMP_efflux"/>
</dbReference>
<name>A0ABV8UIX8_9PROT</name>